<gene>
    <name evidence="1" type="ORF">GCM10011610_26610</name>
</gene>
<dbReference type="Proteomes" id="UP000658127">
    <property type="component" value="Unassembled WGS sequence"/>
</dbReference>
<reference evidence="2" key="1">
    <citation type="journal article" date="2019" name="Int. J. Syst. Evol. Microbiol.">
        <title>The Global Catalogue of Microorganisms (GCM) 10K type strain sequencing project: providing services to taxonomists for standard genome sequencing and annotation.</title>
        <authorList>
            <consortium name="The Broad Institute Genomics Platform"/>
            <consortium name="The Broad Institute Genome Sequencing Center for Infectious Disease"/>
            <person name="Wu L."/>
            <person name="Ma J."/>
        </authorList>
    </citation>
    <scope>NUCLEOTIDE SEQUENCE [LARGE SCALE GENOMIC DNA]</scope>
    <source>
        <strain evidence="2">CGMCC 4.7329</strain>
    </source>
</reference>
<dbReference type="EMBL" id="BMNE01000003">
    <property type="protein sequence ID" value="GGN78744.1"/>
    <property type="molecule type" value="Genomic_DNA"/>
</dbReference>
<evidence type="ECO:0000313" key="1">
    <source>
        <dbReference type="EMBL" id="GGN78744.1"/>
    </source>
</evidence>
<sequence length="66" mass="7160">MRWLIPARAGSTRSRSCATVYKGADPLTALKEAGLDTPSPAPPPILDDEVRWVLTKGKLPTSAWIE</sequence>
<organism evidence="1 2">
    <name type="scientific">Nocardia rhizosphaerihabitans</name>
    <dbReference type="NCBI Taxonomy" id="1691570"/>
    <lineage>
        <taxon>Bacteria</taxon>
        <taxon>Bacillati</taxon>
        <taxon>Actinomycetota</taxon>
        <taxon>Actinomycetes</taxon>
        <taxon>Mycobacteriales</taxon>
        <taxon>Nocardiaceae</taxon>
        <taxon>Nocardia</taxon>
    </lineage>
</organism>
<comment type="caution">
    <text evidence="1">The sequence shown here is derived from an EMBL/GenBank/DDBJ whole genome shotgun (WGS) entry which is preliminary data.</text>
</comment>
<keyword evidence="2" id="KW-1185">Reference proteome</keyword>
<name>A0ABQ2KBR6_9NOCA</name>
<protein>
    <submittedName>
        <fullName evidence="1">Uncharacterized protein</fullName>
    </submittedName>
</protein>
<evidence type="ECO:0000313" key="2">
    <source>
        <dbReference type="Proteomes" id="UP000658127"/>
    </source>
</evidence>
<proteinExistence type="predicted"/>
<accession>A0ABQ2KBR6</accession>